<dbReference type="AlphaFoldDB" id="A0A9P6RQC9"/>
<dbReference type="OrthoDB" id="2448708at2759"/>
<organism evidence="1 2">
    <name type="scientific">Dissophora globulifera</name>
    <dbReference type="NCBI Taxonomy" id="979702"/>
    <lineage>
        <taxon>Eukaryota</taxon>
        <taxon>Fungi</taxon>
        <taxon>Fungi incertae sedis</taxon>
        <taxon>Mucoromycota</taxon>
        <taxon>Mortierellomycotina</taxon>
        <taxon>Mortierellomycetes</taxon>
        <taxon>Mortierellales</taxon>
        <taxon>Mortierellaceae</taxon>
        <taxon>Dissophora</taxon>
    </lineage>
</organism>
<accession>A0A9P6RQC9</accession>
<keyword evidence="2" id="KW-1185">Reference proteome</keyword>
<evidence type="ECO:0000313" key="2">
    <source>
        <dbReference type="Proteomes" id="UP000738325"/>
    </source>
</evidence>
<dbReference type="EMBL" id="JAAAIP010000173">
    <property type="protein sequence ID" value="KAG0323839.1"/>
    <property type="molecule type" value="Genomic_DNA"/>
</dbReference>
<proteinExistence type="predicted"/>
<evidence type="ECO:0000313" key="1">
    <source>
        <dbReference type="EMBL" id="KAG0323839.1"/>
    </source>
</evidence>
<dbReference type="Proteomes" id="UP000738325">
    <property type="component" value="Unassembled WGS sequence"/>
</dbReference>
<comment type="caution">
    <text evidence="1">The sequence shown here is derived from an EMBL/GenBank/DDBJ whole genome shotgun (WGS) entry which is preliminary data.</text>
</comment>
<reference evidence="1" key="1">
    <citation type="journal article" date="2020" name="Fungal Divers.">
        <title>Resolving the Mortierellaceae phylogeny through synthesis of multi-gene phylogenetics and phylogenomics.</title>
        <authorList>
            <person name="Vandepol N."/>
            <person name="Liber J."/>
            <person name="Desiro A."/>
            <person name="Na H."/>
            <person name="Kennedy M."/>
            <person name="Barry K."/>
            <person name="Grigoriev I.V."/>
            <person name="Miller A.N."/>
            <person name="O'Donnell K."/>
            <person name="Stajich J.E."/>
            <person name="Bonito G."/>
        </authorList>
    </citation>
    <scope>NUCLEOTIDE SEQUENCE</scope>
    <source>
        <strain evidence="1">REB-010B</strain>
    </source>
</reference>
<gene>
    <name evidence="1" type="ORF">BGZ99_002456</name>
</gene>
<sequence length="446" mass="50890">MVPLPPQYPVQLLVPFHAAEFRSGQRVRKRKVTALRLDQDQCRQLFKQACIAMKERVGAAVAKIKGKRNPNAELEEEKRENARGESLGVKRLPMGIMGKIVGLAKETQGRDDLEANVLGCQTGDAEYRLHEWRAILRSHVYDSAWDTAVQVEDEDKKDSRSDDDVNLNSSRACTATLRQTMRNDVLPHFDRIVSLAEDAQTIVSNVMEEMAVITQKTVHTIVVGHLYPNMPTPQPALDIRTSPPAGFSIRDQYLCTLLPVASLPMWLEEHLEDEKAHTTSNLFKLLSQAHLEFISRLLSNLSEEPTYYRSLKYLIRVVLRIHLAPEREKRQQDRAARGYQRLWQQKEVVEASTANRSESTHQKSHRLVSLYTELQYARQEIQPQDEGTDKTSSSQTLTEVTWTKSKVEDTIDLLNINQLCNSPRGRVVFGGSDHGFIKCPLQFRKR</sequence>
<protein>
    <submittedName>
        <fullName evidence="1">Uncharacterized protein</fullName>
    </submittedName>
</protein>
<name>A0A9P6RQC9_9FUNG</name>